<dbReference type="GO" id="GO:0009011">
    <property type="term" value="F:alpha-1,4-glucan glucosyltransferase (ADP-glucose donor) activity"/>
    <property type="evidence" value="ECO:0007669"/>
    <property type="project" value="UniProtKB-UniRule"/>
</dbReference>
<dbReference type="NCBIfam" id="TIGR02095">
    <property type="entry name" value="glgA"/>
    <property type="match status" value="1"/>
</dbReference>
<dbReference type="CDD" id="cd03791">
    <property type="entry name" value="GT5_Glycogen_synthase_DULL1-like"/>
    <property type="match status" value="1"/>
</dbReference>
<keyword evidence="5 7" id="KW-0808">Transferase</keyword>
<comment type="function">
    <text evidence="2 7">Synthesizes alpha-1,4-glucan chains using ADP-glucose.</text>
</comment>
<name>A0A1F7UUP3_9BACT</name>
<evidence type="ECO:0000256" key="2">
    <source>
        <dbReference type="ARBA" id="ARBA00002764"/>
    </source>
</evidence>
<dbReference type="UniPathway" id="UPA00164"/>
<organism evidence="10 11">
    <name type="scientific">Candidatus Uhrbacteria bacterium RIFCSPLOWO2_01_FULL_47_25</name>
    <dbReference type="NCBI Taxonomy" id="1802402"/>
    <lineage>
        <taxon>Bacteria</taxon>
        <taxon>Candidatus Uhriibacteriota</taxon>
    </lineage>
</organism>
<comment type="pathway">
    <text evidence="7">Glycan biosynthesis; glycogen biosynthesis.</text>
</comment>
<dbReference type="SUPFAM" id="SSF53756">
    <property type="entry name" value="UDP-Glycosyltransferase/glycogen phosphorylase"/>
    <property type="match status" value="1"/>
</dbReference>
<evidence type="ECO:0000313" key="11">
    <source>
        <dbReference type="Proteomes" id="UP000176846"/>
    </source>
</evidence>
<comment type="catalytic activity">
    <reaction evidence="1 7">
        <text>[(1-&gt;4)-alpha-D-glucosyl](n) + ADP-alpha-D-glucose = [(1-&gt;4)-alpha-D-glucosyl](n+1) + ADP + H(+)</text>
        <dbReference type="Rhea" id="RHEA:18189"/>
        <dbReference type="Rhea" id="RHEA-COMP:9584"/>
        <dbReference type="Rhea" id="RHEA-COMP:9587"/>
        <dbReference type="ChEBI" id="CHEBI:15378"/>
        <dbReference type="ChEBI" id="CHEBI:15444"/>
        <dbReference type="ChEBI" id="CHEBI:57498"/>
        <dbReference type="ChEBI" id="CHEBI:456216"/>
        <dbReference type="EC" id="2.4.1.21"/>
    </reaction>
</comment>
<evidence type="ECO:0000256" key="5">
    <source>
        <dbReference type="ARBA" id="ARBA00022679"/>
    </source>
</evidence>
<evidence type="ECO:0000313" key="10">
    <source>
        <dbReference type="EMBL" id="OGL81986.1"/>
    </source>
</evidence>
<reference evidence="10 11" key="1">
    <citation type="journal article" date="2016" name="Nat. Commun.">
        <title>Thousands of microbial genomes shed light on interconnected biogeochemical processes in an aquifer system.</title>
        <authorList>
            <person name="Anantharaman K."/>
            <person name="Brown C.T."/>
            <person name="Hug L.A."/>
            <person name="Sharon I."/>
            <person name="Castelle C.J."/>
            <person name="Probst A.J."/>
            <person name="Thomas B.C."/>
            <person name="Singh A."/>
            <person name="Wilkins M.J."/>
            <person name="Karaoz U."/>
            <person name="Brodie E.L."/>
            <person name="Williams K.H."/>
            <person name="Hubbard S.S."/>
            <person name="Banfield J.F."/>
        </authorList>
    </citation>
    <scope>NUCLEOTIDE SEQUENCE [LARGE SCALE GENOMIC DNA]</scope>
</reference>
<dbReference type="InterPro" id="IPR013534">
    <property type="entry name" value="Starch_synth_cat_dom"/>
</dbReference>
<feature type="binding site" evidence="7">
    <location>
        <position position="18"/>
    </location>
    <ligand>
        <name>ADP-alpha-D-glucose</name>
        <dbReference type="ChEBI" id="CHEBI:57498"/>
    </ligand>
</feature>
<dbReference type="InterPro" id="IPR001296">
    <property type="entry name" value="Glyco_trans_1"/>
</dbReference>
<keyword evidence="6 7" id="KW-0320">Glycogen biosynthesis</keyword>
<evidence type="ECO:0000256" key="1">
    <source>
        <dbReference type="ARBA" id="ARBA00001478"/>
    </source>
</evidence>
<accession>A0A1F7UUP3</accession>
<dbReference type="EC" id="2.4.1.21" evidence="7"/>
<protein>
    <recommendedName>
        <fullName evidence="7">Glycogen synthase</fullName>
        <ecNumber evidence="7">2.4.1.21</ecNumber>
    </recommendedName>
    <alternativeName>
        <fullName evidence="7">Starch [bacterial glycogen] synthase</fullName>
    </alternativeName>
</protein>
<evidence type="ECO:0000256" key="3">
    <source>
        <dbReference type="ARBA" id="ARBA00010281"/>
    </source>
</evidence>
<dbReference type="Gene3D" id="3.40.50.2000">
    <property type="entry name" value="Glycogen Phosphorylase B"/>
    <property type="match status" value="2"/>
</dbReference>
<evidence type="ECO:0000256" key="7">
    <source>
        <dbReference type="HAMAP-Rule" id="MF_00484"/>
    </source>
</evidence>
<evidence type="ECO:0000259" key="9">
    <source>
        <dbReference type="Pfam" id="PF08323"/>
    </source>
</evidence>
<dbReference type="GO" id="GO:0005978">
    <property type="term" value="P:glycogen biosynthetic process"/>
    <property type="evidence" value="ECO:0007669"/>
    <property type="project" value="UniProtKB-UniRule"/>
</dbReference>
<dbReference type="InterPro" id="IPR011835">
    <property type="entry name" value="GS/SS"/>
</dbReference>
<dbReference type="PANTHER" id="PTHR45825:SF11">
    <property type="entry name" value="ALPHA AMYLASE DOMAIN-CONTAINING PROTEIN"/>
    <property type="match status" value="1"/>
</dbReference>
<evidence type="ECO:0000259" key="8">
    <source>
        <dbReference type="Pfam" id="PF00534"/>
    </source>
</evidence>
<dbReference type="EMBL" id="MGEK01000024">
    <property type="protein sequence ID" value="OGL81986.1"/>
    <property type="molecule type" value="Genomic_DNA"/>
</dbReference>
<dbReference type="Proteomes" id="UP000176846">
    <property type="component" value="Unassembled WGS sequence"/>
</dbReference>
<comment type="caution">
    <text evidence="10">The sequence shown here is derived from an EMBL/GenBank/DDBJ whole genome shotgun (WGS) entry which is preliminary data.</text>
</comment>
<dbReference type="PANTHER" id="PTHR45825">
    <property type="entry name" value="GRANULE-BOUND STARCH SYNTHASE 1, CHLOROPLASTIC/AMYLOPLASTIC"/>
    <property type="match status" value="1"/>
</dbReference>
<proteinExistence type="inferred from homology"/>
<dbReference type="Pfam" id="PF00534">
    <property type="entry name" value="Glycos_transf_1"/>
    <property type="match status" value="1"/>
</dbReference>
<comment type="similarity">
    <text evidence="3 7">Belongs to the glycosyltransferase 1 family. Bacterial/plant glycogen synthase subfamily.</text>
</comment>
<feature type="domain" description="Glycosyl transferase family 1" evidence="8">
    <location>
        <begin position="297"/>
        <end position="452"/>
    </location>
</feature>
<evidence type="ECO:0000256" key="6">
    <source>
        <dbReference type="ARBA" id="ARBA00023056"/>
    </source>
</evidence>
<gene>
    <name evidence="7" type="primary">glgA</name>
    <name evidence="10" type="ORF">A2936_05465</name>
</gene>
<dbReference type="HAMAP" id="MF_00484">
    <property type="entry name" value="Glycogen_synth"/>
    <property type="match status" value="1"/>
</dbReference>
<dbReference type="AlphaFoldDB" id="A0A1F7UUP3"/>
<keyword evidence="4 7" id="KW-0328">Glycosyltransferase</keyword>
<evidence type="ECO:0000256" key="4">
    <source>
        <dbReference type="ARBA" id="ARBA00022676"/>
    </source>
</evidence>
<feature type="domain" description="Starch synthase catalytic" evidence="9">
    <location>
        <begin position="6"/>
        <end position="241"/>
    </location>
</feature>
<dbReference type="Pfam" id="PF08323">
    <property type="entry name" value="Glyco_transf_5"/>
    <property type="match status" value="1"/>
</dbReference>
<sequence>MKRLSVVHVSSEVSPFTKTGGLGDVARSLPRALCDLGHDINVFTPYYAKLDYSAHNLEEIVSDLEVALPNGESVTAKIWRGWLQPNLPVYLIGDDDYFGRRRGIYGDHEDNQRFYVFDVAVLAAIDRLGLGPDIIHCHDWHTGFIPYLLRNGYHSKYPNTRTVFTIHNLSFQFGHNWWEVSPDYRDNGRGALPDWWDVEAWEKLNFAKRAIMAADIITTVSEQYADEILTKDFGEDLHRLLINRRGHLFGIVNGLDYQDYNPATDPGLAANYDLEHLERKGENKRYLQRHYGLPESSRTPLVGMVARLSEQKGFDLILEIIDSLLRLDLQLVIFGGGDAHYAQAIRRASRRYRARFAAHLEFDVEHATLHYAGSDVFLMPSRFEPCGLGQLISLRYGSVPVVHATGGLVDTIEDYNPRTGKGNGFVFKAYDSRDLLMTITRAVENFKYQDAWRALMERGMRQSFSWAVPAKKYVAVYRKSLRQPLI</sequence>
<dbReference type="GO" id="GO:0004373">
    <property type="term" value="F:alpha-1,4-glucan glucosyltransferase (UDP-glucose donor) activity"/>
    <property type="evidence" value="ECO:0007669"/>
    <property type="project" value="InterPro"/>
</dbReference>